<sequence length="273" mass="29765">MLATAHIAPYLATLPHVGNASGNAKFTAGSTFEELRRPAPTTFSDTEVRPRPVCRPRPTWSLLLGQSGAVGRACVIPTLVPKVGPFRKCGIPPKLTQHGCAAWGLPPFDVSREASRSALRIFKKRMSIGVPGSIRMKSGVDSKVSCHVCRPTDQKDMDDRTRAQQINITISEVFGPGAPIPECSAITDFSSNAGQMSCPLKDAVCVMERNRDWTARYCEEKFAEDDLDCDYNKGVIKCTCAGNYCNLASLSRISSFLLPFASLSWMATRFLDA</sequence>
<keyword evidence="2" id="KW-1185">Reference proteome</keyword>
<evidence type="ECO:0000313" key="1">
    <source>
        <dbReference type="EMBL" id="CAD7244248.1"/>
    </source>
</evidence>
<dbReference type="EMBL" id="CAJPEV010000594">
    <property type="protein sequence ID" value="CAG0886769.1"/>
    <property type="molecule type" value="Genomic_DNA"/>
</dbReference>
<organism evidence="1">
    <name type="scientific">Darwinula stevensoni</name>
    <dbReference type="NCBI Taxonomy" id="69355"/>
    <lineage>
        <taxon>Eukaryota</taxon>
        <taxon>Metazoa</taxon>
        <taxon>Ecdysozoa</taxon>
        <taxon>Arthropoda</taxon>
        <taxon>Crustacea</taxon>
        <taxon>Oligostraca</taxon>
        <taxon>Ostracoda</taxon>
        <taxon>Podocopa</taxon>
        <taxon>Podocopida</taxon>
        <taxon>Darwinulocopina</taxon>
        <taxon>Darwinuloidea</taxon>
        <taxon>Darwinulidae</taxon>
        <taxon>Darwinula</taxon>
    </lineage>
</organism>
<dbReference type="Proteomes" id="UP000677054">
    <property type="component" value="Unassembled WGS sequence"/>
</dbReference>
<gene>
    <name evidence="1" type="ORF">DSTB1V02_LOCUS4148</name>
</gene>
<proteinExistence type="predicted"/>
<evidence type="ECO:0000313" key="2">
    <source>
        <dbReference type="Proteomes" id="UP000677054"/>
    </source>
</evidence>
<protein>
    <submittedName>
        <fullName evidence="1">Uncharacterized protein</fullName>
    </submittedName>
</protein>
<reference evidence="1" key="1">
    <citation type="submission" date="2020-11" db="EMBL/GenBank/DDBJ databases">
        <authorList>
            <person name="Tran Van P."/>
        </authorList>
    </citation>
    <scope>NUCLEOTIDE SEQUENCE</scope>
</reference>
<dbReference type="EMBL" id="LR900111">
    <property type="protein sequence ID" value="CAD7244248.1"/>
    <property type="molecule type" value="Genomic_DNA"/>
</dbReference>
<dbReference type="AlphaFoldDB" id="A0A7R9A115"/>
<name>A0A7R9A115_9CRUS</name>
<accession>A0A7R9A115</accession>